<dbReference type="GO" id="GO:0016491">
    <property type="term" value="F:oxidoreductase activity"/>
    <property type="evidence" value="ECO:0007669"/>
    <property type="project" value="InterPro"/>
</dbReference>
<accession>A0A1H9CKM3</accession>
<evidence type="ECO:0000259" key="7">
    <source>
        <dbReference type="Pfam" id="PF01323"/>
    </source>
</evidence>
<feature type="domain" description="DSBA-like thioredoxin" evidence="7">
    <location>
        <begin position="56"/>
        <end position="194"/>
    </location>
</feature>
<evidence type="ECO:0000256" key="4">
    <source>
        <dbReference type="ARBA" id="ARBA00023284"/>
    </source>
</evidence>
<proteinExistence type="inferred from homology"/>
<dbReference type="GO" id="GO:0042597">
    <property type="term" value="C:periplasmic space"/>
    <property type="evidence" value="ECO:0007669"/>
    <property type="project" value="UniProtKB-SubCell"/>
</dbReference>
<gene>
    <name evidence="8" type="ORF">SAMN05421693_11437</name>
</gene>
<keyword evidence="5" id="KW-0574">Periplasm</keyword>
<dbReference type="PANTHER" id="PTHR35891">
    <property type="entry name" value="THIOL:DISULFIDE INTERCHANGE PROTEIN DSBA"/>
    <property type="match status" value="1"/>
</dbReference>
<dbReference type="PANTHER" id="PTHR35891:SF3">
    <property type="entry name" value="THIOL:DISULFIDE INTERCHANGE PROTEIN DSBL"/>
    <property type="match status" value="1"/>
</dbReference>
<dbReference type="InterPro" id="IPR001853">
    <property type="entry name" value="DSBA-like_thioredoxin_dom"/>
</dbReference>
<organism evidence="8 9">
    <name type="scientific">Ectothiorhodospira magna</name>
    <dbReference type="NCBI Taxonomy" id="867345"/>
    <lineage>
        <taxon>Bacteria</taxon>
        <taxon>Pseudomonadati</taxon>
        <taxon>Pseudomonadota</taxon>
        <taxon>Gammaproteobacteria</taxon>
        <taxon>Chromatiales</taxon>
        <taxon>Ectothiorhodospiraceae</taxon>
        <taxon>Ectothiorhodospira</taxon>
    </lineage>
</organism>
<dbReference type="InterPro" id="IPR023205">
    <property type="entry name" value="DsbA/DsbL"/>
</dbReference>
<keyword evidence="4" id="KW-0676">Redox-active center</keyword>
<dbReference type="Gene3D" id="3.40.30.10">
    <property type="entry name" value="Glutaredoxin"/>
    <property type="match status" value="1"/>
</dbReference>
<sequence>MSLTRRRFNQLLLASGLGIAAAPNVLIGAELVENRDWRAITRPHSEAPEGQIELAKFFSYGCPFCGQLNRVMSPWLADLPEDVTYRRIPISFNRGAWAHLARLALALEETGLAAELDQAVFDAVGIDRKPLFTEAAIMDWLAAQGVDTDPFREVFNSANVRAQLARNDRLQARFGVNSVPTLVVDGRFVVVGEQARTFDDLLEIASQLIDKARA</sequence>
<dbReference type="STRING" id="867345.SAMN05421693_11437"/>
<comment type="subcellular location">
    <subcellularLocation>
        <location evidence="5">Periplasm</location>
    </subcellularLocation>
</comment>
<dbReference type="Pfam" id="PF01323">
    <property type="entry name" value="DSBA"/>
    <property type="match status" value="1"/>
</dbReference>
<evidence type="ECO:0000256" key="3">
    <source>
        <dbReference type="ARBA" id="ARBA00023157"/>
    </source>
</evidence>
<evidence type="ECO:0000313" key="9">
    <source>
        <dbReference type="Proteomes" id="UP000199496"/>
    </source>
</evidence>
<dbReference type="PIRSF" id="PIRSF001488">
    <property type="entry name" value="Tdi_protein"/>
    <property type="match status" value="1"/>
</dbReference>
<comment type="similarity">
    <text evidence="1">Belongs to the thioredoxin family. DsbA subfamily.</text>
</comment>
<dbReference type="Proteomes" id="UP000199496">
    <property type="component" value="Unassembled WGS sequence"/>
</dbReference>
<keyword evidence="2" id="KW-0732">Signal</keyword>
<dbReference type="AlphaFoldDB" id="A0A1H9CKM3"/>
<evidence type="ECO:0000256" key="5">
    <source>
        <dbReference type="PIRNR" id="PIRNR001488"/>
    </source>
</evidence>
<dbReference type="RefSeq" id="WP_090206466.1">
    <property type="nucleotide sequence ID" value="NZ_FOFO01000014.1"/>
</dbReference>
<dbReference type="InterPro" id="IPR050824">
    <property type="entry name" value="Thiol_disulfide_DsbA"/>
</dbReference>
<dbReference type="InterPro" id="IPR036249">
    <property type="entry name" value="Thioredoxin-like_sf"/>
</dbReference>
<dbReference type="SUPFAM" id="SSF52833">
    <property type="entry name" value="Thioredoxin-like"/>
    <property type="match status" value="1"/>
</dbReference>
<feature type="disulfide bond" description="Redox-active" evidence="6">
    <location>
        <begin position="62"/>
        <end position="65"/>
    </location>
</feature>
<dbReference type="OrthoDB" id="9784896at2"/>
<evidence type="ECO:0000256" key="2">
    <source>
        <dbReference type="ARBA" id="ARBA00022729"/>
    </source>
</evidence>
<protein>
    <recommendedName>
        <fullName evidence="5">Thiol:disulfide interchange protein</fullName>
    </recommendedName>
</protein>
<dbReference type="CDD" id="cd03019">
    <property type="entry name" value="DsbA_DsbA"/>
    <property type="match status" value="1"/>
</dbReference>
<name>A0A1H9CKM3_9GAMM</name>
<keyword evidence="9" id="KW-1185">Reference proteome</keyword>
<evidence type="ECO:0000256" key="1">
    <source>
        <dbReference type="ARBA" id="ARBA00005791"/>
    </source>
</evidence>
<keyword evidence="3 5" id="KW-1015">Disulfide bond</keyword>
<evidence type="ECO:0000313" key="8">
    <source>
        <dbReference type="EMBL" id="SEQ01760.1"/>
    </source>
</evidence>
<evidence type="ECO:0000256" key="6">
    <source>
        <dbReference type="PIRSR" id="PIRSR001488-1"/>
    </source>
</evidence>
<reference evidence="8 9" key="1">
    <citation type="submission" date="2016-10" db="EMBL/GenBank/DDBJ databases">
        <authorList>
            <person name="de Groot N.N."/>
        </authorList>
    </citation>
    <scope>NUCLEOTIDE SEQUENCE [LARGE SCALE GENOMIC DNA]</scope>
    <source>
        <strain evidence="8 9">B7-7</strain>
    </source>
</reference>
<dbReference type="EMBL" id="FOFO01000014">
    <property type="protein sequence ID" value="SEQ01760.1"/>
    <property type="molecule type" value="Genomic_DNA"/>
</dbReference>